<dbReference type="SUPFAM" id="SSF53335">
    <property type="entry name" value="S-adenosyl-L-methionine-dependent methyltransferases"/>
    <property type="match status" value="1"/>
</dbReference>
<dbReference type="InterPro" id="IPR030384">
    <property type="entry name" value="MeTrfase_SMT"/>
</dbReference>
<keyword evidence="6" id="KW-0444">Lipid biosynthesis</keyword>
<dbReference type="GO" id="GO:0016126">
    <property type="term" value="P:sterol biosynthetic process"/>
    <property type="evidence" value="ECO:0007669"/>
    <property type="project" value="UniProtKB-KW"/>
</dbReference>
<reference evidence="9" key="1">
    <citation type="submission" date="2018-05" db="EMBL/GenBank/DDBJ databases">
        <title>Draft genome sequence of Stemphylium lycopersici strain CIDEFI 213.</title>
        <authorList>
            <person name="Medina R."/>
            <person name="Franco M.E.E."/>
            <person name="Lucentini C.G."/>
            <person name="Saparrat M.C.N."/>
            <person name="Balatti P.A."/>
        </authorList>
    </citation>
    <scope>NUCLEOTIDE SEQUENCE [LARGE SCALE GENOMIC DNA]</scope>
    <source>
        <strain evidence="9">CIDEFI 213</strain>
    </source>
</reference>
<dbReference type="Pfam" id="PF08241">
    <property type="entry name" value="Methyltransf_11"/>
    <property type="match status" value="1"/>
</dbReference>
<dbReference type="CDD" id="cd02440">
    <property type="entry name" value="AdoMet_MTases"/>
    <property type="match status" value="1"/>
</dbReference>
<dbReference type="PANTHER" id="PTHR44068">
    <property type="entry name" value="ZGC:194242"/>
    <property type="match status" value="1"/>
</dbReference>
<keyword evidence="1 5" id="KW-0489">Methyltransferase</keyword>
<dbReference type="EMBL" id="QGDH01000126">
    <property type="protein sequence ID" value="RAR05753.1"/>
    <property type="molecule type" value="Genomic_DNA"/>
</dbReference>
<gene>
    <name evidence="8" type="ORF">DDE83_007213</name>
</gene>
<dbReference type="Pfam" id="PF08498">
    <property type="entry name" value="Sterol_MT_C"/>
    <property type="match status" value="1"/>
</dbReference>
<dbReference type="STRING" id="183478.A0A364MWL9"/>
<dbReference type="GO" id="GO:0032259">
    <property type="term" value="P:methylation"/>
    <property type="evidence" value="ECO:0007669"/>
    <property type="project" value="UniProtKB-KW"/>
</dbReference>
<dbReference type="AlphaFoldDB" id="A0A364MWL9"/>
<sequence>MGNDNLRERKPGDLKDYDQGRKFDKLYDGNYVYGDKLTEEKRSELNQNADQINEAYYDFITDAYQNGWGNKFHFCGYQPTESWDTAQARHEHYLALAMEMKPGMKVLDLGCGVGGPAREMAVFAGANVTGITINDLHVERANELNKKANLEDQVQITKASFSDLPFADEEFDMAFAIEALGCAPDMQRAHSEVMRVLKPGGKLGILDWVITDKYDDGNKQHRIIRGRIERHGAVPHMMTPKARVAALEESGFEMICDEDRATAKANPVPWWCFINTLYFVGLIPHHVVTASYTVGECVYSCRDGGKEGIFSPMHMFVARKPQARKV</sequence>
<name>A0A364MWL9_STELY</name>
<accession>A0A364MWL9</accession>
<comment type="similarity">
    <text evidence="4 5 6">Belongs to the class I-like SAM-binding methyltransferase superfamily. Erg6/SMT family.</text>
</comment>
<keyword evidence="6" id="KW-0753">Steroid metabolism</keyword>
<dbReference type="Proteomes" id="UP000249619">
    <property type="component" value="Unassembled WGS sequence"/>
</dbReference>
<evidence type="ECO:0000256" key="5">
    <source>
        <dbReference type="PROSITE-ProRule" id="PRU01022"/>
    </source>
</evidence>
<evidence type="ECO:0000256" key="1">
    <source>
        <dbReference type="ARBA" id="ARBA00022603"/>
    </source>
</evidence>
<dbReference type="InterPro" id="IPR013216">
    <property type="entry name" value="Methyltransf_11"/>
</dbReference>
<dbReference type="InterPro" id="IPR050447">
    <property type="entry name" value="Erg6_SMT_methyltransf"/>
</dbReference>
<dbReference type="EC" id="2.1.1.-" evidence="6"/>
<evidence type="ECO:0000313" key="8">
    <source>
        <dbReference type="EMBL" id="RAR05753.1"/>
    </source>
</evidence>
<dbReference type="InterPro" id="IPR029063">
    <property type="entry name" value="SAM-dependent_MTases_sf"/>
</dbReference>
<protein>
    <recommendedName>
        <fullName evidence="6">Sterol 24-C-methyltransferase</fullName>
        <ecNumber evidence="6">2.1.1.-</ecNumber>
    </recommendedName>
    <alternativeName>
        <fullName evidence="6">Delta(24)-sterol C-methyltransferase</fullName>
    </alternativeName>
</protein>
<dbReference type="Gene3D" id="3.40.50.150">
    <property type="entry name" value="Vaccinia Virus protein VP39"/>
    <property type="match status" value="1"/>
</dbReference>
<evidence type="ECO:0000256" key="2">
    <source>
        <dbReference type="ARBA" id="ARBA00022679"/>
    </source>
</evidence>
<evidence type="ECO:0000259" key="7">
    <source>
        <dbReference type="PROSITE" id="PS51685"/>
    </source>
</evidence>
<feature type="domain" description="SAM-dependent methyltransferase Erg6/SMT-type" evidence="7">
    <location>
        <begin position="56"/>
        <end position="321"/>
    </location>
</feature>
<dbReference type="InterPro" id="IPR013705">
    <property type="entry name" value="Sterol_MeTrfase_C"/>
</dbReference>
<comment type="caution">
    <text evidence="8">The sequence shown here is derived from an EMBL/GenBank/DDBJ whole genome shotgun (WGS) entry which is preliminary data.</text>
</comment>
<evidence type="ECO:0000313" key="9">
    <source>
        <dbReference type="Proteomes" id="UP000249619"/>
    </source>
</evidence>
<evidence type="ECO:0000256" key="3">
    <source>
        <dbReference type="ARBA" id="ARBA00022691"/>
    </source>
</evidence>
<dbReference type="PANTHER" id="PTHR44068:SF1">
    <property type="entry name" value="HYPOTHETICAL LOC100005854"/>
    <property type="match status" value="1"/>
</dbReference>
<keyword evidence="9" id="KW-1185">Reference proteome</keyword>
<dbReference type="GO" id="GO:0003838">
    <property type="term" value="F:sterol 24-C-methyltransferase activity"/>
    <property type="evidence" value="ECO:0007669"/>
    <property type="project" value="TreeGrafter"/>
</dbReference>
<organism evidence="8 9">
    <name type="scientific">Stemphylium lycopersici</name>
    <name type="common">Tomato gray leaf spot disease fungus</name>
    <name type="synonym">Thyrospora lycopersici</name>
    <dbReference type="NCBI Taxonomy" id="183478"/>
    <lineage>
        <taxon>Eukaryota</taxon>
        <taxon>Fungi</taxon>
        <taxon>Dikarya</taxon>
        <taxon>Ascomycota</taxon>
        <taxon>Pezizomycotina</taxon>
        <taxon>Dothideomycetes</taxon>
        <taxon>Pleosporomycetidae</taxon>
        <taxon>Pleosporales</taxon>
        <taxon>Pleosporineae</taxon>
        <taxon>Pleosporaceae</taxon>
        <taxon>Stemphylium</taxon>
    </lineage>
</organism>
<comment type="pathway">
    <text evidence="6">Steroid metabolism.</text>
</comment>
<keyword evidence="6" id="KW-0756">Sterol biosynthesis</keyword>
<proteinExistence type="inferred from homology"/>
<dbReference type="GO" id="GO:0005783">
    <property type="term" value="C:endoplasmic reticulum"/>
    <property type="evidence" value="ECO:0007669"/>
    <property type="project" value="TreeGrafter"/>
</dbReference>
<keyword evidence="6" id="KW-0443">Lipid metabolism</keyword>
<evidence type="ECO:0000256" key="6">
    <source>
        <dbReference type="RuleBase" id="RU362025"/>
    </source>
</evidence>
<comment type="function">
    <text evidence="6">Catalyzes the transfer of methyl groups from S-adenosyl-methionine to the C-24 of sterols.</text>
</comment>
<keyword evidence="3 5" id="KW-0949">S-adenosyl-L-methionine</keyword>
<keyword evidence="6" id="KW-1207">Sterol metabolism</keyword>
<keyword evidence="2 5" id="KW-0808">Transferase</keyword>
<dbReference type="PROSITE" id="PS51685">
    <property type="entry name" value="SAM_MT_ERG6_SMT"/>
    <property type="match status" value="1"/>
</dbReference>
<evidence type="ECO:0000256" key="4">
    <source>
        <dbReference type="ARBA" id="ARBA00038188"/>
    </source>
</evidence>
<keyword evidence="6" id="KW-0752">Steroid biosynthesis</keyword>